<evidence type="ECO:0000313" key="5">
    <source>
        <dbReference type="EMBL" id="GAI55104.1"/>
    </source>
</evidence>
<proteinExistence type="predicted"/>
<dbReference type="Gene3D" id="3.40.1090.10">
    <property type="entry name" value="Cytosolic phospholipase A2 catalytic domain"/>
    <property type="match status" value="1"/>
</dbReference>
<dbReference type="PANTHER" id="PTHR14226:SF76">
    <property type="entry name" value="NTE FAMILY PROTEIN RSSA"/>
    <property type="match status" value="1"/>
</dbReference>
<evidence type="ECO:0000256" key="2">
    <source>
        <dbReference type="ARBA" id="ARBA00022963"/>
    </source>
</evidence>
<dbReference type="SUPFAM" id="SSF52151">
    <property type="entry name" value="FabD/lysophospholipase-like"/>
    <property type="match status" value="1"/>
</dbReference>
<gene>
    <name evidence="5" type="ORF">S06H3_64635</name>
</gene>
<evidence type="ECO:0000256" key="3">
    <source>
        <dbReference type="ARBA" id="ARBA00023098"/>
    </source>
</evidence>
<dbReference type="InterPro" id="IPR002641">
    <property type="entry name" value="PNPLA_dom"/>
</dbReference>
<dbReference type="GO" id="GO:0016042">
    <property type="term" value="P:lipid catabolic process"/>
    <property type="evidence" value="ECO:0007669"/>
    <property type="project" value="UniProtKB-KW"/>
</dbReference>
<feature type="domain" description="PNPLA" evidence="4">
    <location>
        <begin position="15"/>
        <end position="80"/>
    </location>
</feature>
<comment type="caution">
    <text evidence="5">The sequence shown here is derived from an EMBL/GenBank/DDBJ whole genome shotgun (WGS) entry which is preliminary data.</text>
</comment>
<organism evidence="5">
    <name type="scientific">marine sediment metagenome</name>
    <dbReference type="NCBI Taxonomy" id="412755"/>
    <lineage>
        <taxon>unclassified sequences</taxon>
        <taxon>metagenomes</taxon>
        <taxon>ecological metagenomes</taxon>
    </lineage>
</organism>
<dbReference type="PANTHER" id="PTHR14226">
    <property type="entry name" value="NEUROPATHY TARGET ESTERASE/SWISS CHEESE D.MELANOGASTER"/>
    <property type="match status" value="1"/>
</dbReference>
<reference evidence="5" key="1">
    <citation type="journal article" date="2014" name="Front. Microbiol.">
        <title>High frequency of phylogenetically diverse reductive dehalogenase-homologous genes in deep subseafloor sedimentary metagenomes.</title>
        <authorList>
            <person name="Kawai M."/>
            <person name="Futagami T."/>
            <person name="Toyoda A."/>
            <person name="Takaki Y."/>
            <person name="Nishi S."/>
            <person name="Hori S."/>
            <person name="Arai W."/>
            <person name="Tsubouchi T."/>
            <person name="Morono Y."/>
            <person name="Uchiyama I."/>
            <person name="Ito T."/>
            <person name="Fujiyama A."/>
            <person name="Inagaki F."/>
            <person name="Takami H."/>
        </authorList>
    </citation>
    <scope>NUCLEOTIDE SEQUENCE</scope>
    <source>
        <strain evidence="5">Expedition CK06-06</strain>
    </source>
</reference>
<dbReference type="GO" id="GO:0016787">
    <property type="term" value="F:hydrolase activity"/>
    <property type="evidence" value="ECO:0007669"/>
    <property type="project" value="UniProtKB-KW"/>
</dbReference>
<evidence type="ECO:0000256" key="1">
    <source>
        <dbReference type="ARBA" id="ARBA00022801"/>
    </source>
</evidence>
<dbReference type="AlphaFoldDB" id="X1RHQ6"/>
<dbReference type="PROSITE" id="PS51635">
    <property type="entry name" value="PNPLA"/>
    <property type="match status" value="1"/>
</dbReference>
<feature type="non-terminal residue" evidence="5">
    <location>
        <position position="80"/>
    </location>
</feature>
<dbReference type="EMBL" id="BARV01043239">
    <property type="protein sequence ID" value="GAI55104.1"/>
    <property type="molecule type" value="Genomic_DNA"/>
</dbReference>
<dbReference type="InterPro" id="IPR050301">
    <property type="entry name" value="NTE"/>
</dbReference>
<dbReference type="InterPro" id="IPR016035">
    <property type="entry name" value="Acyl_Trfase/lysoPLipase"/>
</dbReference>
<keyword evidence="1" id="KW-0378">Hydrolase</keyword>
<keyword evidence="2" id="KW-0442">Lipid degradation</keyword>
<keyword evidence="3" id="KW-0443">Lipid metabolism</keyword>
<dbReference type="Pfam" id="PF01734">
    <property type="entry name" value="Patatin"/>
    <property type="match status" value="1"/>
</dbReference>
<name>X1RHQ6_9ZZZZ</name>
<evidence type="ECO:0000259" key="4">
    <source>
        <dbReference type="PROSITE" id="PS51635"/>
    </source>
</evidence>
<accession>X1RHQ6</accession>
<sequence length="80" mass="8495">MELEVVVKEKLKVGLALGGGGARGLAHIGVLKVLERENIPIDLITGTSMGAIIGAVYALKKDISAIEKISEKYSKISEFN</sequence>
<protein>
    <recommendedName>
        <fullName evidence="4">PNPLA domain-containing protein</fullName>
    </recommendedName>
</protein>